<comment type="caution">
    <text evidence="1">The sequence shown here is derived from an EMBL/GenBank/DDBJ whole genome shotgun (WGS) entry which is preliminary data.</text>
</comment>
<dbReference type="Proteomes" id="UP000032247">
    <property type="component" value="Unassembled WGS sequence"/>
</dbReference>
<dbReference type="EMBL" id="JXBC01000014">
    <property type="protein sequence ID" value="KIU04397.1"/>
    <property type="molecule type" value="Genomic_DNA"/>
</dbReference>
<evidence type="ECO:0000313" key="2">
    <source>
        <dbReference type="Proteomes" id="UP000032247"/>
    </source>
</evidence>
<reference evidence="1 2" key="1">
    <citation type="submission" date="2014-12" db="EMBL/GenBank/DDBJ databases">
        <title>Comparative genome analysis of Bacillus coagulans HM-08, Clostridium butyricum HM-68, Bacillus subtilis HM-66 and Bacillus licheniformis BL-09.</title>
        <authorList>
            <person name="Zhang H."/>
        </authorList>
    </citation>
    <scope>NUCLEOTIDE SEQUENCE [LARGE SCALE GENOMIC DNA]</scope>
    <source>
        <strain evidence="1 2">HM-66</strain>
    </source>
</reference>
<dbReference type="PATRIC" id="fig|1423.173.peg.4838"/>
<name>A0A0D1KDT1_BACIU</name>
<dbReference type="AlphaFoldDB" id="A0A0D1KDT1"/>
<evidence type="ECO:0000313" key="1">
    <source>
        <dbReference type="EMBL" id="KIU04397.1"/>
    </source>
</evidence>
<accession>A0A0D1KDT1</accession>
<protein>
    <submittedName>
        <fullName evidence="1">Uncharacterized protein</fullName>
    </submittedName>
</protein>
<sequence>MFQSLVIKFLSSYRSSPLTNYIEQRYESIQERPLFGSAMSVQYRCVWVVTALLISAFVWRNLVYCLELDANAIEEVIQLEKGEYDLNDKRN</sequence>
<proteinExistence type="predicted"/>
<organism evidence="1 2">
    <name type="scientific">Bacillus subtilis</name>
    <dbReference type="NCBI Taxonomy" id="1423"/>
    <lineage>
        <taxon>Bacteria</taxon>
        <taxon>Bacillati</taxon>
        <taxon>Bacillota</taxon>
        <taxon>Bacilli</taxon>
        <taxon>Bacillales</taxon>
        <taxon>Bacillaceae</taxon>
        <taxon>Bacillus</taxon>
    </lineage>
</organism>
<gene>
    <name evidence="1" type="ORF">SC09_contig8orf00027</name>
</gene>